<reference evidence="15 16" key="1">
    <citation type="submission" date="2022-06" db="EMBL/GenBank/DDBJ databases">
        <title>Rhizosaccharibacter gen. nov. sp. nov. KSS12, endophytic bacteria isolated from sugarcane.</title>
        <authorList>
            <person name="Pitiwittayakul N."/>
        </authorList>
    </citation>
    <scope>NUCLEOTIDE SEQUENCE [LARGE SCALE GENOMIC DNA]</scope>
    <source>
        <strain evidence="15 16">KSS12</strain>
    </source>
</reference>
<feature type="transmembrane region" description="Helical" evidence="13">
    <location>
        <begin position="59"/>
        <end position="77"/>
    </location>
</feature>
<evidence type="ECO:0000313" key="15">
    <source>
        <dbReference type="EMBL" id="MCQ8239283.1"/>
    </source>
</evidence>
<keyword evidence="16" id="KW-1185">Reference proteome</keyword>
<feature type="transmembrane region" description="Helical" evidence="13">
    <location>
        <begin position="97"/>
        <end position="119"/>
    </location>
</feature>
<dbReference type="RefSeq" id="WP_422918030.1">
    <property type="nucleotide sequence ID" value="NZ_JAMZEJ010000001.1"/>
</dbReference>
<evidence type="ECO:0000256" key="12">
    <source>
        <dbReference type="ARBA" id="ARBA00037975"/>
    </source>
</evidence>
<dbReference type="SUPFAM" id="SSF81342">
    <property type="entry name" value="Transmembrane di-heme cytochromes"/>
    <property type="match status" value="1"/>
</dbReference>
<proteinExistence type="inferred from homology"/>
<keyword evidence="4" id="KW-1003">Cell membrane</keyword>
<comment type="caution">
    <text evidence="15">The sequence shown here is derived from an EMBL/GenBank/DDBJ whole genome shotgun (WGS) entry which is preliminary data.</text>
</comment>
<keyword evidence="10" id="KW-0408">Iron</keyword>
<evidence type="ECO:0000256" key="4">
    <source>
        <dbReference type="ARBA" id="ARBA00022475"/>
    </source>
</evidence>
<accession>A0ABT1VSG7</accession>
<keyword evidence="8" id="KW-0249">Electron transport</keyword>
<dbReference type="PANTHER" id="PTHR30529">
    <property type="entry name" value="CYTOCHROME B561"/>
    <property type="match status" value="1"/>
</dbReference>
<keyword evidence="6 13" id="KW-0812">Transmembrane</keyword>
<sequence length="419" mass="44672">MSRPASSPGEGTAPDRYGAVAQLLHWLIALLILGNLLLGWRMGTVHGAAQFRLFQLHKSFGITVLLLSLLRLGWRLGHRPPPLPAATPAVEAAAAHAVHWLFYGLMILMPLSGWALVSVRPHTIPTLLYGVIPWPFLPGLHGMAGAAQHRATLLAGSTHYWLAWGMVALAALHVGGALKHQFAPEGAVLPRMLFHPRDAHIRRPGAFLLAVPLAALAVALLAGQALVGPETGAPVTGVAATTPRDAAGTFAPDWVLDQASSRLGFVATVNNESVSGRFDRWDARIRFDPDHPDAARVMVRIDPGSARTGDDTRDQMLPTSDWFDRATFPDASFGFEGARALGGGRFEAEGMLAIRGTSRPVTLVFTLAVADGVAHVTGTLPIDRRTFGVGQGQWAGTDSVAATVEVRIDLRARRAVATP</sequence>
<dbReference type="PANTHER" id="PTHR30529:SF1">
    <property type="entry name" value="CYTOCHROME B561 HOMOLOG 2"/>
    <property type="match status" value="1"/>
</dbReference>
<evidence type="ECO:0000313" key="16">
    <source>
        <dbReference type="Proteomes" id="UP001524547"/>
    </source>
</evidence>
<comment type="subcellular location">
    <subcellularLocation>
        <location evidence="2">Cell membrane</location>
        <topology evidence="2">Multi-pass membrane protein</topology>
    </subcellularLocation>
</comment>
<evidence type="ECO:0000256" key="5">
    <source>
        <dbReference type="ARBA" id="ARBA00022617"/>
    </source>
</evidence>
<feature type="transmembrane region" description="Helical" evidence="13">
    <location>
        <begin position="159"/>
        <end position="178"/>
    </location>
</feature>
<evidence type="ECO:0000256" key="10">
    <source>
        <dbReference type="ARBA" id="ARBA00023004"/>
    </source>
</evidence>
<feature type="transmembrane region" description="Helical" evidence="13">
    <location>
        <begin position="126"/>
        <end position="147"/>
    </location>
</feature>
<feature type="transmembrane region" description="Helical" evidence="13">
    <location>
        <begin position="206"/>
        <end position="227"/>
    </location>
</feature>
<dbReference type="Proteomes" id="UP001524547">
    <property type="component" value="Unassembled WGS sequence"/>
</dbReference>
<dbReference type="Pfam" id="PF01292">
    <property type="entry name" value="Ni_hydr_CYTB"/>
    <property type="match status" value="1"/>
</dbReference>
<evidence type="ECO:0000256" key="13">
    <source>
        <dbReference type="SAM" id="Phobius"/>
    </source>
</evidence>
<name>A0ABT1VSG7_9PROT</name>
<dbReference type="InterPro" id="IPR007372">
    <property type="entry name" value="Lipid/polyisoprenoid-bd_YceI"/>
</dbReference>
<organism evidence="15 16">
    <name type="scientific">Rhizosaccharibacter radicis</name>
    <dbReference type="NCBI Taxonomy" id="2782605"/>
    <lineage>
        <taxon>Bacteria</taxon>
        <taxon>Pseudomonadati</taxon>
        <taxon>Pseudomonadota</taxon>
        <taxon>Alphaproteobacteria</taxon>
        <taxon>Acetobacterales</taxon>
        <taxon>Acetobacteraceae</taxon>
        <taxon>Rhizosaccharibacter</taxon>
    </lineage>
</organism>
<protein>
    <submittedName>
        <fullName evidence="15">YceI family protein</fullName>
    </submittedName>
</protein>
<evidence type="ECO:0000256" key="1">
    <source>
        <dbReference type="ARBA" id="ARBA00001970"/>
    </source>
</evidence>
<feature type="transmembrane region" description="Helical" evidence="13">
    <location>
        <begin position="20"/>
        <end position="38"/>
    </location>
</feature>
<keyword evidence="7" id="KW-0479">Metal-binding</keyword>
<evidence type="ECO:0000256" key="11">
    <source>
        <dbReference type="ARBA" id="ARBA00023136"/>
    </source>
</evidence>
<feature type="domain" description="Lipid/polyisoprenoid-binding YceI-like" evidence="14">
    <location>
        <begin position="253"/>
        <end position="413"/>
    </location>
</feature>
<dbReference type="InterPro" id="IPR011577">
    <property type="entry name" value="Cyt_b561_bac/Ni-Hgenase"/>
</dbReference>
<evidence type="ECO:0000256" key="2">
    <source>
        <dbReference type="ARBA" id="ARBA00004651"/>
    </source>
</evidence>
<evidence type="ECO:0000256" key="8">
    <source>
        <dbReference type="ARBA" id="ARBA00022982"/>
    </source>
</evidence>
<evidence type="ECO:0000259" key="14">
    <source>
        <dbReference type="SMART" id="SM00867"/>
    </source>
</evidence>
<dbReference type="SUPFAM" id="SSF101874">
    <property type="entry name" value="YceI-like"/>
    <property type="match status" value="1"/>
</dbReference>
<gene>
    <name evidence="15" type="ORF">NFI88_00325</name>
</gene>
<comment type="similarity">
    <text evidence="12">Belongs to the cytochrome b561 family.</text>
</comment>
<keyword evidence="9 13" id="KW-1133">Transmembrane helix</keyword>
<keyword evidence="5" id="KW-0349">Heme</keyword>
<dbReference type="EMBL" id="JAMZEJ010000001">
    <property type="protein sequence ID" value="MCQ8239283.1"/>
    <property type="molecule type" value="Genomic_DNA"/>
</dbReference>
<evidence type="ECO:0000256" key="3">
    <source>
        <dbReference type="ARBA" id="ARBA00022448"/>
    </source>
</evidence>
<dbReference type="InterPro" id="IPR036761">
    <property type="entry name" value="TTHA0802/YceI-like_sf"/>
</dbReference>
<keyword evidence="3" id="KW-0813">Transport</keyword>
<dbReference type="Pfam" id="PF04264">
    <property type="entry name" value="YceI"/>
    <property type="match status" value="1"/>
</dbReference>
<dbReference type="SMART" id="SM00867">
    <property type="entry name" value="YceI"/>
    <property type="match status" value="1"/>
</dbReference>
<dbReference type="InterPro" id="IPR052168">
    <property type="entry name" value="Cytochrome_b561_oxidase"/>
</dbReference>
<keyword evidence="11 13" id="KW-0472">Membrane</keyword>
<dbReference type="Gene3D" id="2.40.128.110">
    <property type="entry name" value="Lipid/polyisoprenoid-binding, YceI-like"/>
    <property type="match status" value="1"/>
</dbReference>
<evidence type="ECO:0000256" key="7">
    <source>
        <dbReference type="ARBA" id="ARBA00022723"/>
    </source>
</evidence>
<evidence type="ECO:0000256" key="6">
    <source>
        <dbReference type="ARBA" id="ARBA00022692"/>
    </source>
</evidence>
<comment type="cofactor">
    <cofactor evidence="1">
        <name>heme b</name>
        <dbReference type="ChEBI" id="CHEBI:60344"/>
    </cofactor>
</comment>
<evidence type="ECO:0000256" key="9">
    <source>
        <dbReference type="ARBA" id="ARBA00022989"/>
    </source>
</evidence>
<dbReference type="InterPro" id="IPR016174">
    <property type="entry name" value="Di-haem_cyt_TM"/>
</dbReference>